<reference evidence="3 4" key="1">
    <citation type="journal article" date="2014" name="Genome Announc.">
        <title>Genome Sequence of Lactobacillus fabifermentans Strain T30PCM01, Isolated from Fermenting Grape Marc.</title>
        <authorList>
            <person name="Treu L."/>
            <person name="Vendramin V."/>
            <person name="Bovo B."/>
            <person name="Giacomini A."/>
            <person name="Corich V."/>
            <person name="Campanaro S."/>
        </authorList>
    </citation>
    <scope>NUCLEOTIDE SEQUENCE [LARGE SCALE GENOMIC DNA]</scope>
    <source>
        <strain evidence="3 4">T30PCM01</strain>
    </source>
</reference>
<feature type="transmembrane region" description="Helical" evidence="2">
    <location>
        <begin position="31"/>
        <end position="49"/>
    </location>
</feature>
<proteinExistence type="predicted"/>
<dbReference type="HOGENOM" id="CLU_1314109_0_0_9"/>
<feature type="transmembrane region" description="Helical" evidence="2">
    <location>
        <begin position="6"/>
        <end position="24"/>
    </location>
</feature>
<dbReference type="AlphaFoldDB" id="W6T9B2"/>
<evidence type="ECO:0000313" key="4">
    <source>
        <dbReference type="Proteomes" id="UP000019247"/>
    </source>
</evidence>
<gene>
    <name evidence="3" type="ORF">LFAB_06580</name>
</gene>
<dbReference type="EMBL" id="AWWK01000032">
    <property type="protein sequence ID" value="ETY74463.1"/>
    <property type="molecule type" value="Genomic_DNA"/>
</dbReference>
<dbReference type="OrthoDB" id="2325027at2"/>
<keyword evidence="1" id="KW-0175">Coiled coil</keyword>
<evidence type="ECO:0000256" key="2">
    <source>
        <dbReference type="SAM" id="Phobius"/>
    </source>
</evidence>
<dbReference type="Proteomes" id="UP000019247">
    <property type="component" value="Unassembled WGS sequence"/>
</dbReference>
<dbReference type="PATRIC" id="fig|1400520.3.peg.1282"/>
<evidence type="ECO:0000313" key="3">
    <source>
        <dbReference type="EMBL" id="ETY74463.1"/>
    </source>
</evidence>
<feature type="coiled-coil region" evidence="1">
    <location>
        <begin position="138"/>
        <end position="165"/>
    </location>
</feature>
<organism evidence="3 4">
    <name type="scientific">Lactiplantibacillus fabifermentans T30PCM01</name>
    <dbReference type="NCBI Taxonomy" id="1400520"/>
    <lineage>
        <taxon>Bacteria</taxon>
        <taxon>Bacillati</taxon>
        <taxon>Bacillota</taxon>
        <taxon>Bacilli</taxon>
        <taxon>Lactobacillales</taxon>
        <taxon>Lactobacillaceae</taxon>
        <taxon>Lactiplantibacillus</taxon>
    </lineage>
</organism>
<keyword evidence="2" id="KW-0812">Transmembrane</keyword>
<keyword evidence="2" id="KW-0472">Membrane</keyword>
<comment type="caution">
    <text evidence="3">The sequence shown here is derived from an EMBL/GenBank/DDBJ whole genome shotgun (WGS) entry which is preliminary data.</text>
</comment>
<dbReference type="eggNOG" id="ENOG5030AUA">
    <property type="taxonomic scope" value="Bacteria"/>
</dbReference>
<dbReference type="RefSeq" id="WP_033613854.1">
    <property type="nucleotide sequence ID" value="NZ_KK036485.1"/>
</dbReference>
<accession>W6T9B2</accession>
<evidence type="ECO:0000256" key="1">
    <source>
        <dbReference type="SAM" id="Coils"/>
    </source>
</evidence>
<name>W6T9B2_9LACO</name>
<protein>
    <submittedName>
        <fullName evidence="3">Uncharacterized protein</fullName>
    </submittedName>
</protein>
<keyword evidence="2" id="KW-1133">Transmembrane helix</keyword>
<sequence length="209" mass="23066">MFILCILGIIVLVVGAIFFFIDYAKGGAKKVSYIIMAVGLVLAAGGYFGNQYEIHQAQVRQAKIKQQKEKTFADNYSNIRYYALEVGTSAEKIGNKYVDVWHDAIWEDSGVTIDGKTYTDFNKAIQAQYNVYTNNGTIDDMDANLASLESTYKKLTNNVTAKNTEKLAKAKKTVTDAKAFVNTVEDPSGNYGTFSNKVSENDSTLGNDL</sequence>